<dbReference type="InterPro" id="IPR000600">
    <property type="entry name" value="ROK"/>
</dbReference>
<dbReference type="InterPro" id="IPR043129">
    <property type="entry name" value="ATPase_NBD"/>
</dbReference>
<name>A0ABU5SUT7_9CYAN</name>
<organism evidence="2 3">
    <name type="scientific">Cyanobium gracile UHCC 0281</name>
    <dbReference type="NCBI Taxonomy" id="3110309"/>
    <lineage>
        <taxon>Bacteria</taxon>
        <taxon>Bacillati</taxon>
        <taxon>Cyanobacteriota</taxon>
        <taxon>Cyanophyceae</taxon>
        <taxon>Synechococcales</taxon>
        <taxon>Prochlorococcaceae</taxon>
        <taxon>Cyanobium</taxon>
    </lineage>
</organism>
<gene>
    <name evidence="2" type="ORF">VB739_06890</name>
</gene>
<accession>A0ABU5SUT7</accession>
<evidence type="ECO:0000313" key="2">
    <source>
        <dbReference type="EMBL" id="MEA5442274.1"/>
    </source>
</evidence>
<dbReference type="EMBL" id="JAYGHY010000016">
    <property type="protein sequence ID" value="MEA5442274.1"/>
    <property type="molecule type" value="Genomic_DNA"/>
</dbReference>
<evidence type="ECO:0000256" key="1">
    <source>
        <dbReference type="ARBA" id="ARBA00006479"/>
    </source>
</evidence>
<protein>
    <submittedName>
        <fullName evidence="2">ROK family protein</fullName>
    </submittedName>
</protein>
<dbReference type="Pfam" id="PF00480">
    <property type="entry name" value="ROK"/>
    <property type="match status" value="1"/>
</dbReference>
<dbReference type="PANTHER" id="PTHR18964">
    <property type="entry name" value="ROK (REPRESSOR, ORF, KINASE) FAMILY"/>
    <property type="match status" value="1"/>
</dbReference>
<comment type="caution">
    <text evidence="2">The sequence shown here is derived from an EMBL/GenBank/DDBJ whole genome shotgun (WGS) entry which is preliminary data.</text>
</comment>
<evidence type="ECO:0000313" key="3">
    <source>
        <dbReference type="Proteomes" id="UP001302329"/>
    </source>
</evidence>
<sequence length="305" mass="31243">MASSPARPPGEAQLIGIDLGGTAIKLARCDPQGTLLAEAEVPTPQPAMPGAVCVALAEAVEAIDPDHLASRVGIGLPGPCDAAGRVARISINLPLWRDVPLAAWLEAELGRRVILGNDANGALLGEAWKGAARGVDNVLLLTLGTGVGGAVLLGGQLFTGHGGAAAEPGLIGVDPDGPECRSGNRGSLEQFCSIGGLARLSPLDPMELCRRADAGDSEALAAWQAYGRWLGVGLSSLLYVLTPELVLIGGGLSGASHHFLPAVWREVEQRVLAVSREGLEIRRCALGNGAGRLGAVRLALDRLGD</sequence>
<comment type="similarity">
    <text evidence="1">Belongs to the ROK (NagC/XylR) family.</text>
</comment>
<dbReference type="SUPFAM" id="SSF53067">
    <property type="entry name" value="Actin-like ATPase domain"/>
    <property type="match status" value="1"/>
</dbReference>
<dbReference type="Proteomes" id="UP001302329">
    <property type="component" value="Unassembled WGS sequence"/>
</dbReference>
<dbReference type="Gene3D" id="3.30.420.40">
    <property type="match status" value="2"/>
</dbReference>
<dbReference type="RefSeq" id="WP_323356356.1">
    <property type="nucleotide sequence ID" value="NZ_JAYGHY010000016.1"/>
</dbReference>
<reference evidence="2 3" key="1">
    <citation type="submission" date="2023-12" db="EMBL/GenBank/DDBJ databases">
        <title>Baltic Sea Cyanobacteria.</title>
        <authorList>
            <person name="Delbaje E."/>
            <person name="Fewer D.P."/>
            <person name="Shishido T.K."/>
        </authorList>
    </citation>
    <scope>NUCLEOTIDE SEQUENCE [LARGE SCALE GENOMIC DNA]</scope>
    <source>
        <strain evidence="2 3">UHCC 0281</strain>
    </source>
</reference>
<proteinExistence type="inferred from homology"/>
<dbReference type="PANTHER" id="PTHR18964:SF149">
    <property type="entry name" value="BIFUNCTIONAL UDP-N-ACETYLGLUCOSAMINE 2-EPIMERASE_N-ACETYLMANNOSAMINE KINASE"/>
    <property type="match status" value="1"/>
</dbReference>
<keyword evidence="3" id="KW-1185">Reference proteome</keyword>